<evidence type="ECO:0000313" key="3">
    <source>
        <dbReference type="Proteomes" id="UP000008237"/>
    </source>
</evidence>
<organism evidence="3">
    <name type="scientific">Harpegnathos saltator</name>
    <name type="common">Jerdon's jumping ant</name>
    <dbReference type="NCBI Taxonomy" id="610380"/>
    <lineage>
        <taxon>Eukaryota</taxon>
        <taxon>Metazoa</taxon>
        <taxon>Ecdysozoa</taxon>
        <taxon>Arthropoda</taxon>
        <taxon>Hexapoda</taxon>
        <taxon>Insecta</taxon>
        <taxon>Pterygota</taxon>
        <taxon>Neoptera</taxon>
        <taxon>Endopterygota</taxon>
        <taxon>Hymenoptera</taxon>
        <taxon>Apocrita</taxon>
        <taxon>Aculeata</taxon>
        <taxon>Formicoidea</taxon>
        <taxon>Formicidae</taxon>
        <taxon>Ponerinae</taxon>
        <taxon>Ponerini</taxon>
        <taxon>Harpegnathos</taxon>
    </lineage>
</organism>
<dbReference type="OrthoDB" id="10070917at2759"/>
<dbReference type="EMBL" id="GL449553">
    <property type="protein sequence ID" value="EFN82517.1"/>
    <property type="molecule type" value="Genomic_DNA"/>
</dbReference>
<dbReference type="STRING" id="610380.E2BP97"/>
<evidence type="ECO:0000313" key="2">
    <source>
        <dbReference type="EMBL" id="EFN82517.1"/>
    </source>
</evidence>
<dbReference type="InParanoid" id="E2BP97"/>
<keyword evidence="3" id="KW-1185">Reference proteome</keyword>
<sequence>MKTISSCDLFDRTDRDAAPIISIFSYESLHCDNSRQRKGTHDISGELNDNADGVINIVKQENHQETSDEAKVAKALPRAVGLRATNIRKTSISMPSKLDEMEVLRIDRQNGTASKFARAESDSSSSVTFSNSGSTPNGSPLLGSETEEEANDEDLVK</sequence>
<proteinExistence type="predicted"/>
<feature type="compositionally biased region" description="Acidic residues" evidence="1">
    <location>
        <begin position="145"/>
        <end position="157"/>
    </location>
</feature>
<feature type="region of interest" description="Disordered" evidence="1">
    <location>
        <begin position="113"/>
        <end position="157"/>
    </location>
</feature>
<name>E2BP97_HARSA</name>
<dbReference type="Proteomes" id="UP000008237">
    <property type="component" value="Unassembled WGS sequence"/>
</dbReference>
<dbReference type="AlphaFoldDB" id="E2BP97"/>
<protein>
    <submittedName>
        <fullName evidence="2">Uncharacterized protein</fullName>
    </submittedName>
</protein>
<gene>
    <name evidence="2" type="ORF">EAI_00223</name>
</gene>
<reference evidence="2 3" key="1">
    <citation type="journal article" date="2010" name="Science">
        <title>Genomic comparison of the ants Camponotus floridanus and Harpegnathos saltator.</title>
        <authorList>
            <person name="Bonasio R."/>
            <person name="Zhang G."/>
            <person name="Ye C."/>
            <person name="Mutti N.S."/>
            <person name="Fang X."/>
            <person name="Qin N."/>
            <person name="Donahue G."/>
            <person name="Yang P."/>
            <person name="Li Q."/>
            <person name="Li C."/>
            <person name="Zhang P."/>
            <person name="Huang Z."/>
            <person name="Berger S.L."/>
            <person name="Reinberg D."/>
            <person name="Wang J."/>
            <person name="Liebig J."/>
        </authorList>
    </citation>
    <scope>NUCLEOTIDE SEQUENCE [LARGE SCALE GENOMIC DNA]</scope>
    <source>
        <strain evidence="2 3">R22 G/1</strain>
    </source>
</reference>
<evidence type="ECO:0000256" key="1">
    <source>
        <dbReference type="SAM" id="MobiDB-lite"/>
    </source>
</evidence>
<accession>E2BP97</accession>
<feature type="compositionally biased region" description="Low complexity" evidence="1">
    <location>
        <begin position="122"/>
        <end position="134"/>
    </location>
</feature>